<sequence length="339" mass="37977">MVSNQININGEKDVCMQHSEDTVLLASLRSGFGFPYECNAGSCGSCKYELLCGQVESLFDNPPGLTARDIRKNMHLGCQTRAISDISIKTRLSDEYVPLTKTERLKARFVGAHDVTHDIKEFVFVTDQAANFQPGQYALLTFPNLGIKRAYSMSNLANSKGEWCFQIRKVPNGKSTDFLFNEISVSDVIEIDAPYGMAYVRDNSRNIVCVAGGSGLAPMVSITKGASEQGLLKNKNLHFFYGGRSYRDVGVESQLTNLPEFGTKIFFHPVVSESSEENLKHWSGEFGFVHESVEKRLGGDIKDYEFYFAGPPPMTKSLQETLMLKHQVPFNQIHFDRFF</sequence>
<dbReference type="Proteomes" id="UP000215188">
    <property type="component" value="Unassembled WGS sequence"/>
</dbReference>
<dbReference type="InterPro" id="IPR012675">
    <property type="entry name" value="Beta-grasp_dom_sf"/>
</dbReference>
<dbReference type="SUPFAM" id="SSF52343">
    <property type="entry name" value="Ferredoxin reductase-like, C-terminal NADP-linked domain"/>
    <property type="match status" value="1"/>
</dbReference>
<dbReference type="InterPro" id="IPR008333">
    <property type="entry name" value="Cbr1-like_FAD-bd_dom"/>
</dbReference>
<evidence type="ECO:0000256" key="2">
    <source>
        <dbReference type="ARBA" id="ARBA00022630"/>
    </source>
</evidence>
<dbReference type="PROSITE" id="PS00197">
    <property type="entry name" value="2FE2S_FER_1"/>
    <property type="match status" value="1"/>
</dbReference>
<comment type="caution">
    <text evidence="7">The sequence shown here is derived from an EMBL/GenBank/DDBJ whole genome shotgun (WGS) entry which is preliminary data.</text>
</comment>
<evidence type="ECO:0000259" key="5">
    <source>
        <dbReference type="PROSITE" id="PS51085"/>
    </source>
</evidence>
<evidence type="ECO:0000256" key="4">
    <source>
        <dbReference type="ARBA" id="ARBA00023004"/>
    </source>
</evidence>
<keyword evidence="8" id="KW-1185">Reference proteome</keyword>
<dbReference type="SUPFAM" id="SSF54292">
    <property type="entry name" value="2Fe-2S ferredoxin-like"/>
    <property type="match status" value="1"/>
</dbReference>
<dbReference type="OrthoDB" id="9806195at2"/>
<dbReference type="Gene3D" id="2.40.30.10">
    <property type="entry name" value="Translation factors"/>
    <property type="match status" value="1"/>
</dbReference>
<organism evidence="7 8">
    <name type="scientific">Polynucleobacter cosmopolitanus</name>
    <dbReference type="NCBI Taxonomy" id="351345"/>
    <lineage>
        <taxon>Bacteria</taxon>
        <taxon>Pseudomonadati</taxon>
        <taxon>Pseudomonadota</taxon>
        <taxon>Betaproteobacteria</taxon>
        <taxon>Burkholderiales</taxon>
        <taxon>Burkholderiaceae</taxon>
        <taxon>Polynucleobacter</taxon>
    </lineage>
</organism>
<dbReference type="GO" id="GO:0016491">
    <property type="term" value="F:oxidoreductase activity"/>
    <property type="evidence" value="ECO:0007669"/>
    <property type="project" value="InterPro"/>
</dbReference>
<dbReference type="InterPro" id="IPR036010">
    <property type="entry name" value="2Fe-2S_ferredoxin-like_sf"/>
</dbReference>
<dbReference type="InterPro" id="IPR017927">
    <property type="entry name" value="FAD-bd_FR_type"/>
</dbReference>
<dbReference type="RefSeq" id="WP_089516229.1">
    <property type="nucleotide sequence ID" value="NZ_NJGG01000002.1"/>
</dbReference>
<dbReference type="CDD" id="cd00207">
    <property type="entry name" value="fer2"/>
    <property type="match status" value="1"/>
</dbReference>
<dbReference type="InterPro" id="IPR006058">
    <property type="entry name" value="2Fe2S_fd_BS"/>
</dbReference>
<accession>A0A229FSV6</accession>
<dbReference type="Gene3D" id="3.40.50.80">
    <property type="entry name" value="Nucleotide-binding domain of ferredoxin-NADP reductase (FNR) module"/>
    <property type="match status" value="1"/>
</dbReference>
<dbReference type="SUPFAM" id="SSF63380">
    <property type="entry name" value="Riboflavin synthase domain-like"/>
    <property type="match status" value="1"/>
</dbReference>
<dbReference type="PRINTS" id="PR00410">
    <property type="entry name" value="PHEHYDRXLASE"/>
</dbReference>
<evidence type="ECO:0000259" key="6">
    <source>
        <dbReference type="PROSITE" id="PS51384"/>
    </source>
</evidence>
<keyword evidence="3" id="KW-0274">FAD</keyword>
<evidence type="ECO:0000313" key="7">
    <source>
        <dbReference type="EMBL" id="OXL15081.1"/>
    </source>
</evidence>
<dbReference type="PROSITE" id="PS51384">
    <property type="entry name" value="FAD_FR"/>
    <property type="match status" value="1"/>
</dbReference>
<feature type="domain" description="2Fe-2S ferredoxin-type" evidence="5">
    <location>
        <begin position="4"/>
        <end position="94"/>
    </location>
</feature>
<dbReference type="PANTHER" id="PTHR43644">
    <property type="entry name" value="NA(+)-TRANSLOCATING NADH-QUINONE REDUCTASE SUBUNIT"/>
    <property type="match status" value="1"/>
</dbReference>
<keyword evidence="4" id="KW-0408">Iron</keyword>
<dbReference type="Pfam" id="PF00111">
    <property type="entry name" value="Fer2"/>
    <property type="match status" value="1"/>
</dbReference>
<reference evidence="7 8" key="1">
    <citation type="submission" date="2017-06" db="EMBL/GenBank/DDBJ databases">
        <title>Reclassification of a Polynucleobacter cosmopolitanus strain isolated from tropical Lake Victoria as Polynucleobacter victoriensis comb. nov.</title>
        <authorList>
            <person name="Hahn M.W."/>
        </authorList>
    </citation>
    <scope>NUCLEOTIDE SEQUENCE [LARGE SCALE GENOMIC DNA]</scope>
    <source>
        <strain evidence="7 8">MWH-MoIso2</strain>
    </source>
</reference>
<evidence type="ECO:0000256" key="3">
    <source>
        <dbReference type="ARBA" id="ARBA00022827"/>
    </source>
</evidence>
<dbReference type="InterPro" id="IPR001041">
    <property type="entry name" value="2Fe-2S_ferredoxin-type"/>
</dbReference>
<evidence type="ECO:0000256" key="1">
    <source>
        <dbReference type="ARBA" id="ARBA00022448"/>
    </source>
</evidence>
<keyword evidence="1" id="KW-0813">Transport</keyword>
<dbReference type="InterPro" id="IPR017938">
    <property type="entry name" value="Riboflavin_synthase-like_b-brl"/>
</dbReference>
<protein>
    <submittedName>
        <fullName evidence="7">Oxidoreductase</fullName>
    </submittedName>
</protein>
<gene>
    <name evidence="7" type="ORF">AOC33_07170</name>
</gene>
<dbReference type="InterPro" id="IPR039261">
    <property type="entry name" value="FNR_nucleotide-bd"/>
</dbReference>
<feature type="domain" description="FAD-binding FR-type" evidence="6">
    <location>
        <begin position="102"/>
        <end position="201"/>
    </location>
</feature>
<dbReference type="AlphaFoldDB" id="A0A229FSV6"/>
<dbReference type="PANTHER" id="PTHR43644:SF1">
    <property type="entry name" value="NAD(P)H-FLAVIN REDUCTASE"/>
    <property type="match status" value="1"/>
</dbReference>
<dbReference type="Gene3D" id="3.10.20.30">
    <property type="match status" value="1"/>
</dbReference>
<keyword evidence="2" id="KW-0285">Flavoprotein</keyword>
<dbReference type="Pfam" id="PF00175">
    <property type="entry name" value="NAD_binding_1"/>
    <property type="match status" value="1"/>
</dbReference>
<dbReference type="CDD" id="cd06190">
    <property type="entry name" value="T4MO_e_transfer_like"/>
    <property type="match status" value="1"/>
</dbReference>
<dbReference type="PROSITE" id="PS51085">
    <property type="entry name" value="2FE2S_FER_2"/>
    <property type="match status" value="1"/>
</dbReference>
<dbReference type="GO" id="GO:0051537">
    <property type="term" value="F:2 iron, 2 sulfur cluster binding"/>
    <property type="evidence" value="ECO:0007669"/>
    <property type="project" value="InterPro"/>
</dbReference>
<dbReference type="Pfam" id="PF00970">
    <property type="entry name" value="FAD_binding_6"/>
    <property type="match status" value="1"/>
</dbReference>
<dbReference type="InterPro" id="IPR001433">
    <property type="entry name" value="OxRdtase_FAD/NAD-bd"/>
</dbReference>
<proteinExistence type="predicted"/>
<evidence type="ECO:0000313" key="8">
    <source>
        <dbReference type="Proteomes" id="UP000215188"/>
    </source>
</evidence>
<name>A0A229FSV6_9BURK</name>
<dbReference type="EMBL" id="NJGG01000002">
    <property type="protein sequence ID" value="OXL15081.1"/>
    <property type="molecule type" value="Genomic_DNA"/>
</dbReference>